<evidence type="ECO:0000256" key="11">
    <source>
        <dbReference type="ARBA" id="ARBA00023242"/>
    </source>
</evidence>
<comment type="subcellular location">
    <subcellularLocation>
        <location evidence="2">Chromosome</location>
    </subcellularLocation>
    <subcellularLocation>
        <location evidence="1">Nucleus</location>
    </subcellularLocation>
</comment>
<dbReference type="PANTHER" id="PTHR19306">
    <property type="entry name" value="STRUCTURAL MAINTENANCE OF CHROMOSOMES 5,6 SMC5, SMC6"/>
    <property type="match status" value="1"/>
</dbReference>
<accession>A0A8T0VHV6</accession>
<dbReference type="InterPro" id="IPR027417">
    <property type="entry name" value="P-loop_NTPase"/>
</dbReference>
<evidence type="ECO:0000313" key="15">
    <source>
        <dbReference type="EMBL" id="KAG2634027.1"/>
    </source>
</evidence>
<keyword evidence="16" id="KW-1185">Reference proteome</keyword>
<feature type="coiled-coil region" evidence="12">
    <location>
        <begin position="838"/>
        <end position="946"/>
    </location>
</feature>
<dbReference type="GO" id="GO:0035861">
    <property type="term" value="C:site of double-strand break"/>
    <property type="evidence" value="ECO:0007669"/>
    <property type="project" value="TreeGrafter"/>
</dbReference>
<dbReference type="Proteomes" id="UP000823388">
    <property type="component" value="Chromosome 2N"/>
</dbReference>
<evidence type="ECO:0000256" key="2">
    <source>
        <dbReference type="ARBA" id="ARBA00004286"/>
    </source>
</evidence>
<evidence type="ECO:0000256" key="4">
    <source>
        <dbReference type="ARBA" id="ARBA00022454"/>
    </source>
</evidence>
<dbReference type="GO" id="GO:0005524">
    <property type="term" value="F:ATP binding"/>
    <property type="evidence" value="ECO:0007669"/>
    <property type="project" value="UniProtKB-KW"/>
</dbReference>
<evidence type="ECO:0000256" key="3">
    <source>
        <dbReference type="ARBA" id="ARBA00006793"/>
    </source>
</evidence>
<comment type="similarity">
    <text evidence="3">Belongs to the SMC family. SMC6 subfamily.</text>
</comment>
<evidence type="ECO:0000313" key="16">
    <source>
        <dbReference type="Proteomes" id="UP000823388"/>
    </source>
</evidence>
<dbReference type="GO" id="GO:0003697">
    <property type="term" value="F:single-stranded DNA binding"/>
    <property type="evidence" value="ECO:0007669"/>
    <property type="project" value="TreeGrafter"/>
</dbReference>
<keyword evidence="4" id="KW-0158">Chromosome</keyword>
<keyword evidence="6" id="KW-0227">DNA damage</keyword>
<dbReference type="GO" id="GO:0005634">
    <property type="term" value="C:nucleus"/>
    <property type="evidence" value="ECO:0007669"/>
    <property type="project" value="UniProtKB-SubCell"/>
</dbReference>
<evidence type="ECO:0000256" key="12">
    <source>
        <dbReference type="SAM" id="Coils"/>
    </source>
</evidence>
<evidence type="ECO:0000256" key="8">
    <source>
        <dbReference type="ARBA" id="ARBA00023054"/>
    </source>
</evidence>
<evidence type="ECO:0000256" key="5">
    <source>
        <dbReference type="ARBA" id="ARBA00022741"/>
    </source>
</evidence>
<comment type="caution">
    <text evidence="15">The sequence shown here is derived from an EMBL/GenBank/DDBJ whole genome shotgun (WGS) entry which is preliminary data.</text>
</comment>
<dbReference type="InterPro" id="IPR003395">
    <property type="entry name" value="RecF/RecN/SMC_N"/>
</dbReference>
<dbReference type="GO" id="GO:0030915">
    <property type="term" value="C:Smc5-Smc6 complex"/>
    <property type="evidence" value="ECO:0007669"/>
    <property type="project" value="TreeGrafter"/>
</dbReference>
<gene>
    <name evidence="15" type="ORF">PVAP13_2NG248800</name>
</gene>
<dbReference type="Pfam" id="PF02463">
    <property type="entry name" value="SMC_N"/>
    <property type="match status" value="1"/>
</dbReference>
<evidence type="ECO:0000256" key="9">
    <source>
        <dbReference type="ARBA" id="ARBA00023172"/>
    </source>
</evidence>
<keyword evidence="11" id="KW-0539">Nucleus</keyword>
<reference evidence="15 16" key="1">
    <citation type="submission" date="2020-05" db="EMBL/GenBank/DDBJ databases">
        <title>WGS assembly of Panicum virgatum.</title>
        <authorList>
            <person name="Lovell J.T."/>
            <person name="Jenkins J."/>
            <person name="Shu S."/>
            <person name="Juenger T.E."/>
            <person name="Schmutz J."/>
        </authorList>
    </citation>
    <scope>NUCLEOTIDE SEQUENCE [LARGE SCALE GENOMIC DNA]</scope>
    <source>
        <strain evidence="16">cv. AP13</strain>
    </source>
</reference>
<dbReference type="SUPFAM" id="SSF52540">
    <property type="entry name" value="P-loop containing nucleoside triphosphate hydrolases"/>
    <property type="match status" value="1"/>
</dbReference>
<keyword evidence="5" id="KW-0547">Nucleotide-binding</keyword>
<dbReference type="GO" id="GO:0051276">
    <property type="term" value="P:chromosome organization"/>
    <property type="evidence" value="ECO:0007669"/>
    <property type="project" value="UniProtKB-ARBA"/>
</dbReference>
<proteinExistence type="inferred from homology"/>
<protein>
    <recommendedName>
        <fullName evidence="14">RecF/RecN/SMC N-terminal domain-containing protein</fullName>
    </recommendedName>
</protein>
<keyword evidence="8 12" id="KW-0175">Coiled coil</keyword>
<sequence>MAAGTISRIRLENFMCHSSLHIELGEHVNFITGQNGSGKSAILTALCVAFGCRAKNTQRAASLKDFIKTGCSYASILVDINNHGEDAFKPEVFGNVIILERRITESSSSTVLKDQHDPAPARRRALKGSFTRRRCSSKPALLLPRLDLLPAGAGRPRAASLLQAGAAPPPPGSPPRRRCPSSAPRLEAPPRWCCSPAVLQGRKVAHRKDDLVEIIEHFNIDVENPCVIMSQDKSREFLHSGNDKDKFKFFFKATLLQQVNDLLGSIRKNLNVVDSIVEELERSIMPVLKELDDIQDKIKNMEHIEEIAHEIENLKKKLAWAWVYDVDKKIGEQTEKLEKLRERIPACQERIDRNTAIIEEVRKEFIVKKENVRSFLEKTQEVRRMKEKMQHDIHEAVKLKMDLEKEHARGMQVLNKMNTRVRRLEVQVHEFQLKRMQQTQAEVFQVEDSIWELQQEINSANLCATRLSEEEKKLSEELQDIIKSISDIGKEIDEDGRRINHLKSQIEDLRRRQHDKLTAFGGDRVQSLYRSIERHHSRFKCPPIGPIGYHVQLASDCWSLAVDCALGRLLDAFIVSCHKDSLILRECAKEVKYHNLQIIIYDFAKPRLDIPNHLLPSTTHPTILSVIHSKNPTILNVLVDQGHTERQVLVQDYEVGKSVAFDKRIRNLKEVYTSDGCKMFCRGSVETILPPNRKWRAGRLCTSLGEKIIEIENETAEIKKINSERWDLKGKLVIDRDNINSKLRTLKRKREDEEQHLERKKVQLDDTKKISIANKHDTAVDTSELEAEMMQVKEDIGNKELVLEKINLKLTDALREENDKRASYKNFIGSAHAEMGSISDAEHELQLVEEKINDAQQDKAHYEGVMERKVLAPIKMAESELTDLQQLHQEYFEKASRICAEKEVEALGGVGGSTLEQLSDRINKLNQKFQQESRRYTETIDDLRALHDKKGRKILRKQQMYAGFRGKLNACQKALDLRWRKFQRNAGLLKRQLTWLFNEHLGKKGISGHINVDYKNEVLSVDLTMPQDASRDTVRDTRGLSGGERSFSTLCFTLALHGMTEAPFRAMDEFDVFMDAVSRKISLDTLVDFAVAQGSQWIFITPHDISMVKAGDRIKKQQMAAPRG</sequence>
<name>A0A8T0VHV6_PANVG</name>
<evidence type="ECO:0000256" key="13">
    <source>
        <dbReference type="SAM" id="MobiDB-lite"/>
    </source>
</evidence>
<evidence type="ECO:0000256" key="6">
    <source>
        <dbReference type="ARBA" id="ARBA00022763"/>
    </source>
</evidence>
<dbReference type="EMBL" id="CM029040">
    <property type="protein sequence ID" value="KAG2634027.1"/>
    <property type="molecule type" value="Genomic_DNA"/>
</dbReference>
<dbReference type="GO" id="GO:0000724">
    <property type="term" value="P:double-strand break repair via homologous recombination"/>
    <property type="evidence" value="ECO:0007669"/>
    <property type="project" value="TreeGrafter"/>
</dbReference>
<keyword evidence="7" id="KW-0067">ATP-binding</keyword>
<evidence type="ECO:0000256" key="7">
    <source>
        <dbReference type="ARBA" id="ARBA00022840"/>
    </source>
</evidence>
<dbReference type="Gene3D" id="3.40.50.300">
    <property type="entry name" value="P-loop containing nucleotide triphosphate hydrolases"/>
    <property type="match status" value="2"/>
</dbReference>
<evidence type="ECO:0000256" key="10">
    <source>
        <dbReference type="ARBA" id="ARBA00023204"/>
    </source>
</evidence>
<dbReference type="GO" id="GO:0003684">
    <property type="term" value="F:damaged DNA binding"/>
    <property type="evidence" value="ECO:0007669"/>
    <property type="project" value="TreeGrafter"/>
</dbReference>
<evidence type="ECO:0000256" key="1">
    <source>
        <dbReference type="ARBA" id="ARBA00004123"/>
    </source>
</evidence>
<organism evidence="15 16">
    <name type="scientific">Panicum virgatum</name>
    <name type="common">Blackwell switchgrass</name>
    <dbReference type="NCBI Taxonomy" id="38727"/>
    <lineage>
        <taxon>Eukaryota</taxon>
        <taxon>Viridiplantae</taxon>
        <taxon>Streptophyta</taxon>
        <taxon>Embryophyta</taxon>
        <taxon>Tracheophyta</taxon>
        <taxon>Spermatophyta</taxon>
        <taxon>Magnoliopsida</taxon>
        <taxon>Liliopsida</taxon>
        <taxon>Poales</taxon>
        <taxon>Poaceae</taxon>
        <taxon>PACMAD clade</taxon>
        <taxon>Panicoideae</taxon>
        <taxon>Panicodae</taxon>
        <taxon>Paniceae</taxon>
        <taxon>Panicinae</taxon>
        <taxon>Panicum</taxon>
        <taxon>Panicum sect. Hiantes</taxon>
    </lineage>
</organism>
<feature type="coiled-coil region" evidence="12">
    <location>
        <begin position="736"/>
        <end position="763"/>
    </location>
</feature>
<feature type="region of interest" description="Disordered" evidence="13">
    <location>
        <begin position="162"/>
        <end position="186"/>
    </location>
</feature>
<dbReference type="PANTHER" id="PTHR19306:SF6">
    <property type="entry name" value="STRUCTURAL MAINTENANCE OF CHROMOSOMES PROTEIN 6"/>
    <property type="match status" value="1"/>
</dbReference>
<dbReference type="AlphaFoldDB" id="A0A8T0VHV6"/>
<feature type="coiled-coil region" evidence="12">
    <location>
        <begin position="386"/>
        <end position="512"/>
    </location>
</feature>
<keyword evidence="9" id="KW-0233">DNA recombination</keyword>
<feature type="domain" description="RecF/RecN/SMC N-terminal" evidence="14">
    <location>
        <begin position="6"/>
        <end position="1116"/>
    </location>
</feature>
<evidence type="ECO:0000259" key="14">
    <source>
        <dbReference type="Pfam" id="PF02463"/>
    </source>
</evidence>
<keyword evidence="10" id="KW-0234">DNA repair</keyword>